<dbReference type="InterPro" id="IPR055170">
    <property type="entry name" value="GFO_IDH_MocA-like_dom"/>
</dbReference>
<keyword evidence="4" id="KW-1185">Reference proteome</keyword>
<evidence type="ECO:0000313" key="3">
    <source>
        <dbReference type="EMBL" id="EHB92703.1"/>
    </source>
</evidence>
<dbReference type="GeneID" id="92816078"/>
<dbReference type="InterPro" id="IPR006311">
    <property type="entry name" value="TAT_signal"/>
</dbReference>
<comment type="caution">
    <text evidence="3">The sequence shown here is derived from an EMBL/GenBank/DDBJ whole genome shotgun (WGS) entry which is preliminary data.</text>
</comment>
<dbReference type="Pfam" id="PF10518">
    <property type="entry name" value="TAT_signal"/>
    <property type="match status" value="1"/>
</dbReference>
<dbReference type="PANTHER" id="PTHR43818">
    <property type="entry name" value="BCDNA.GH03377"/>
    <property type="match status" value="1"/>
</dbReference>
<evidence type="ECO:0000259" key="2">
    <source>
        <dbReference type="Pfam" id="PF22725"/>
    </source>
</evidence>
<dbReference type="SUPFAM" id="SSF51735">
    <property type="entry name" value="NAD(P)-binding Rossmann-fold domains"/>
    <property type="match status" value="1"/>
</dbReference>
<dbReference type="InterPro" id="IPR019546">
    <property type="entry name" value="TAT_signal_bac_arc"/>
</dbReference>
<dbReference type="Gene3D" id="3.40.50.720">
    <property type="entry name" value="NAD(P)-binding Rossmann-like Domain"/>
    <property type="match status" value="1"/>
</dbReference>
<dbReference type="InterPro" id="IPR036291">
    <property type="entry name" value="NAD(P)-bd_dom_sf"/>
</dbReference>
<evidence type="ECO:0000313" key="4">
    <source>
        <dbReference type="Proteomes" id="UP000006008"/>
    </source>
</evidence>
<name>G5H764_9BACT</name>
<dbReference type="EMBL" id="ADLD01000009">
    <property type="protein sequence ID" value="EHB92703.1"/>
    <property type="molecule type" value="Genomic_DNA"/>
</dbReference>
<dbReference type="PATRIC" id="fig|742725.3.peg.959"/>
<sequence length="458" mass="50377">MKTKNSKNTLSRRDFLKSSAVGALGAVIAPSLITTGCSSSDEKKYPKAVVPELLPQAPDGRPLKAGLIGCGGRGTGAAVNFRDAGNGLTVTMLADIFPDKLDACRKTLKGKGIEVTDENCFLGFDAYKKVIDSDVDVVLLCTPPAFRAQEFAYAVEKGKHVFLEKPCAVDPVGARSILKSAKIAEQKGLSVISGTIRRSQRDCIETYRRVAEGAIGDIVSAQVIRNGGTLWHKKRQPEWNDMEYLMRNWPNFCCVSGDMPTEQFIHEIDMMSWFLGDKKPQRAIGYGGRQRRVSGDVYDFFSIQYIYDNGMRTNCASRQIDGCDNELSVMVYGTKGSTNCFDTIYNPDGTVAWQYPKPAPEDPDQTWAVKDPYVQEHIRLVTAIRNNEPLNDAETHVQSVLMAIMGRMAAYTGKSVTWDELIASDLKITLDQYEFGPIPGGLNEVVPKPGTDSGNEQA</sequence>
<dbReference type="AlphaFoldDB" id="G5H764"/>
<evidence type="ECO:0008006" key="5">
    <source>
        <dbReference type="Google" id="ProtNLM"/>
    </source>
</evidence>
<dbReference type="HOGENOM" id="CLU_640667_0_0_10"/>
<proteinExistence type="predicted"/>
<dbReference type="eggNOG" id="COG0673">
    <property type="taxonomic scope" value="Bacteria"/>
</dbReference>
<dbReference type="GO" id="GO:0000166">
    <property type="term" value="F:nucleotide binding"/>
    <property type="evidence" value="ECO:0007669"/>
    <property type="project" value="InterPro"/>
</dbReference>
<dbReference type="Pfam" id="PF01408">
    <property type="entry name" value="GFO_IDH_MocA"/>
    <property type="match status" value="1"/>
</dbReference>
<dbReference type="SUPFAM" id="SSF55347">
    <property type="entry name" value="Glyceraldehyde-3-phosphate dehydrogenase-like, C-terminal domain"/>
    <property type="match status" value="1"/>
</dbReference>
<reference evidence="3 4" key="1">
    <citation type="submission" date="2011-08" db="EMBL/GenBank/DDBJ databases">
        <title>The Genome Sequence of Alistipes indistinctus YIT 12060.</title>
        <authorList>
            <consortium name="The Broad Institute Genome Sequencing Platform"/>
            <person name="Earl A."/>
            <person name="Ward D."/>
            <person name="Feldgarden M."/>
            <person name="Gevers D."/>
            <person name="Morotomi M."/>
            <person name="Young S.K."/>
            <person name="Zeng Q."/>
            <person name="Gargeya S."/>
            <person name="Fitzgerald M."/>
            <person name="Haas B."/>
            <person name="Abouelleil A."/>
            <person name="Alvarado L."/>
            <person name="Arachchi H.M."/>
            <person name="Berlin A."/>
            <person name="Brown A."/>
            <person name="Chapman S.B."/>
            <person name="Chen Z."/>
            <person name="Dunbar C."/>
            <person name="Freedman E."/>
            <person name="Gearin G."/>
            <person name="Gellesch M."/>
            <person name="Goldberg J."/>
            <person name="Griggs A."/>
            <person name="Gujja S."/>
            <person name="Heiman D."/>
            <person name="Howarth C."/>
            <person name="Larson L."/>
            <person name="Lui A."/>
            <person name="MacDonald P.J.P."/>
            <person name="Montmayeur A."/>
            <person name="Murphy C."/>
            <person name="Neiman D."/>
            <person name="Pearson M."/>
            <person name="Priest M."/>
            <person name="Roberts A."/>
            <person name="Saif S."/>
            <person name="Shea T."/>
            <person name="Shenoy N."/>
            <person name="Sisk P."/>
            <person name="Stolte C."/>
            <person name="Sykes S."/>
            <person name="Wortman J."/>
            <person name="Nusbaum C."/>
            <person name="Birren B."/>
        </authorList>
    </citation>
    <scope>NUCLEOTIDE SEQUENCE [LARGE SCALE GENOMIC DNA]</scope>
    <source>
        <strain evidence="3 4">YIT 12060</strain>
    </source>
</reference>
<feature type="domain" description="GFO/IDH/MocA-like oxidoreductase" evidence="2">
    <location>
        <begin position="208"/>
        <end position="337"/>
    </location>
</feature>
<dbReference type="OrthoDB" id="127583at2"/>
<dbReference type="Proteomes" id="UP000006008">
    <property type="component" value="Unassembled WGS sequence"/>
</dbReference>
<dbReference type="Gene3D" id="3.30.360.10">
    <property type="entry name" value="Dihydrodipicolinate Reductase, domain 2"/>
    <property type="match status" value="1"/>
</dbReference>
<gene>
    <name evidence="3" type="ORF">HMPREF9450_00907</name>
</gene>
<accession>G5H764</accession>
<evidence type="ECO:0000259" key="1">
    <source>
        <dbReference type="Pfam" id="PF01408"/>
    </source>
</evidence>
<protein>
    <recommendedName>
        <fullName evidence="5">Gfo/Idh/MocA-like oxidoreductase N-terminal domain-containing protein</fullName>
    </recommendedName>
</protein>
<organism evidence="3 4">
    <name type="scientific">Alistipes indistinctus YIT 12060</name>
    <dbReference type="NCBI Taxonomy" id="742725"/>
    <lineage>
        <taxon>Bacteria</taxon>
        <taxon>Pseudomonadati</taxon>
        <taxon>Bacteroidota</taxon>
        <taxon>Bacteroidia</taxon>
        <taxon>Bacteroidales</taxon>
        <taxon>Rikenellaceae</taxon>
        <taxon>Alistipes</taxon>
    </lineage>
</organism>
<dbReference type="Pfam" id="PF22725">
    <property type="entry name" value="GFO_IDH_MocA_C3"/>
    <property type="match status" value="1"/>
</dbReference>
<dbReference type="PANTHER" id="PTHR43818:SF5">
    <property type="entry name" value="OXIDOREDUCTASE FAMILY PROTEIN"/>
    <property type="match status" value="1"/>
</dbReference>
<dbReference type="InterPro" id="IPR000683">
    <property type="entry name" value="Gfo/Idh/MocA-like_OxRdtase_N"/>
</dbReference>
<feature type="domain" description="Gfo/Idh/MocA-like oxidoreductase N-terminal" evidence="1">
    <location>
        <begin position="64"/>
        <end position="185"/>
    </location>
</feature>
<dbReference type="InterPro" id="IPR050463">
    <property type="entry name" value="Gfo/Idh/MocA_oxidrdct_glycsds"/>
</dbReference>
<dbReference type="RefSeq" id="WP_009133713.1">
    <property type="nucleotide sequence ID" value="NZ_CP102250.1"/>
</dbReference>
<dbReference type="PROSITE" id="PS51318">
    <property type="entry name" value="TAT"/>
    <property type="match status" value="1"/>
</dbReference>
<dbReference type="STRING" id="742725.HMPREF9450_00907"/>
<dbReference type="NCBIfam" id="TIGR01409">
    <property type="entry name" value="TAT_signal_seq"/>
    <property type="match status" value="1"/>
</dbReference>